<evidence type="ECO:0000256" key="1">
    <source>
        <dbReference type="SAM" id="Phobius"/>
    </source>
</evidence>
<dbReference type="PIRSF" id="PIRSF027391">
    <property type="entry name" value="Hpre_diP_synt_I"/>
    <property type="match status" value="1"/>
</dbReference>
<dbReference type="OrthoDB" id="9799095at2"/>
<dbReference type="Pfam" id="PF07456">
    <property type="entry name" value="Hpre_diP_synt_I"/>
    <property type="match status" value="1"/>
</dbReference>
<accession>A0A1H3NBG5</accession>
<sequence>MKTKKIVYYGVLTSLGIALHILEGMIPNPFVGIVPGAKIGLANIIALISLKLLGLKFAMAVNLMRVLIAGLLTGAVTSMLYGFAGAFFSTLAMWITLYFFSNYFSLIGVSLLGALAHNIAQLSVASLIIQNPRIFIYLPVMMFSSIFTGFFIGLAAFFVLEKISFHFKDTSYNTI</sequence>
<evidence type="ECO:0000313" key="2">
    <source>
        <dbReference type="EMBL" id="SDY86208.1"/>
    </source>
</evidence>
<protein>
    <submittedName>
        <fullName evidence="2">Heptaprenyl diphosphate synthase</fullName>
    </submittedName>
</protein>
<gene>
    <name evidence="2" type="ORF">SAMN05192546_10543</name>
</gene>
<keyword evidence="1" id="KW-0472">Membrane</keyword>
<keyword evidence="1" id="KW-1133">Transmembrane helix</keyword>
<dbReference type="Proteomes" id="UP000199230">
    <property type="component" value="Unassembled WGS sequence"/>
</dbReference>
<reference evidence="2 3" key="1">
    <citation type="submission" date="2016-10" db="EMBL/GenBank/DDBJ databases">
        <authorList>
            <person name="de Groot N.N."/>
        </authorList>
    </citation>
    <scope>NUCLEOTIDE SEQUENCE [LARGE SCALE GENOMIC DNA]</scope>
    <source>
        <strain evidence="2 3">APO</strain>
    </source>
</reference>
<dbReference type="InterPro" id="IPR014535">
    <property type="entry name" value="Hpre_diP_synt_I"/>
</dbReference>
<keyword evidence="3" id="KW-1185">Reference proteome</keyword>
<keyword evidence="1" id="KW-0812">Transmembrane</keyword>
<evidence type="ECO:0000313" key="3">
    <source>
        <dbReference type="Proteomes" id="UP000199230"/>
    </source>
</evidence>
<feature type="transmembrane region" description="Helical" evidence="1">
    <location>
        <begin position="136"/>
        <end position="160"/>
    </location>
</feature>
<name>A0A1H3NBG5_9FIRM</name>
<dbReference type="EMBL" id="FNPV01000005">
    <property type="protein sequence ID" value="SDY86208.1"/>
    <property type="molecule type" value="Genomic_DNA"/>
</dbReference>
<organism evidence="2 3">
    <name type="scientific">Tindallia californiensis</name>
    <dbReference type="NCBI Taxonomy" id="159292"/>
    <lineage>
        <taxon>Bacteria</taxon>
        <taxon>Bacillati</taxon>
        <taxon>Bacillota</taxon>
        <taxon>Clostridia</taxon>
        <taxon>Peptostreptococcales</taxon>
        <taxon>Tindalliaceae</taxon>
        <taxon>Tindallia</taxon>
    </lineage>
</organism>
<feature type="transmembrane region" description="Helical" evidence="1">
    <location>
        <begin position="66"/>
        <end position="97"/>
    </location>
</feature>
<proteinExistence type="predicted"/>
<dbReference type="InterPro" id="IPR010898">
    <property type="entry name" value="Hpre_diP_synth_I"/>
</dbReference>
<feature type="transmembrane region" description="Helical" evidence="1">
    <location>
        <begin position="7"/>
        <end position="26"/>
    </location>
</feature>
<dbReference type="AlphaFoldDB" id="A0A1H3NBG5"/>
<dbReference type="Gene3D" id="1.10.1760.20">
    <property type="match status" value="1"/>
</dbReference>
<feature type="transmembrane region" description="Helical" evidence="1">
    <location>
        <begin position="103"/>
        <end position="129"/>
    </location>
</feature>
<dbReference type="RefSeq" id="WP_093313032.1">
    <property type="nucleotide sequence ID" value="NZ_FNPV01000005.1"/>
</dbReference>
<dbReference type="STRING" id="159292.SAMN05192546_10543"/>
<feature type="transmembrane region" description="Helical" evidence="1">
    <location>
        <begin position="32"/>
        <end position="54"/>
    </location>
</feature>